<keyword evidence="1" id="KW-0732">Signal</keyword>
<dbReference type="OrthoDB" id="5770156at2"/>
<dbReference type="RefSeq" id="WP_105072858.1">
    <property type="nucleotide sequence ID" value="NZ_PPGH01000018.1"/>
</dbReference>
<dbReference type="AlphaFoldDB" id="A0A2S7XTQ1"/>
<accession>A0A2S7XTQ1</accession>
<feature type="chain" id="PRO_5015689871" description="EF-hand domain-containing protein" evidence="1">
    <location>
        <begin position="26"/>
        <end position="259"/>
    </location>
</feature>
<evidence type="ECO:0000313" key="4">
    <source>
        <dbReference type="Proteomes" id="UP000239936"/>
    </source>
</evidence>
<dbReference type="InterPro" id="IPR002048">
    <property type="entry name" value="EF_hand_dom"/>
</dbReference>
<dbReference type="InterPro" id="IPR018247">
    <property type="entry name" value="EF_Hand_1_Ca_BS"/>
</dbReference>
<proteinExistence type="predicted"/>
<dbReference type="PROSITE" id="PS00018">
    <property type="entry name" value="EF_HAND_1"/>
    <property type="match status" value="5"/>
</dbReference>
<feature type="domain" description="EF-hand" evidence="2">
    <location>
        <begin position="230"/>
        <end position="256"/>
    </location>
</feature>
<dbReference type="Pfam" id="PF13499">
    <property type="entry name" value="EF-hand_7"/>
    <property type="match status" value="1"/>
</dbReference>
<dbReference type="InterPro" id="IPR011992">
    <property type="entry name" value="EF-hand-dom_pair"/>
</dbReference>
<comment type="caution">
    <text evidence="3">The sequence shown here is derived from an EMBL/GenBank/DDBJ whole genome shotgun (WGS) entry which is preliminary data.</text>
</comment>
<sequence>MNTTTRMFARSFAIATICATAPVLAQPPMFGPPPFAVFDQNGDGAITPAEFAATHQQHMTERAAAGMPMRGAANPPNFADFDTNGDGLLQPDEFAALAQMRGRGGMPASGAPAADLTEPEYNAHLNAHQAAGTAMRGAAQPPAFAEVDKNGDGHLSPDEFAAAHQIPVQNRPGMGMGRGMGRNMPSFADFDLNGDGSLTEKEFYEARANRIKERSEQGYQMRGLANAPTFAELDRNGDGRVDPQEFAAAQMQHRQSMPR</sequence>
<feature type="domain" description="EF-hand" evidence="2">
    <location>
        <begin position="35"/>
        <end position="61"/>
    </location>
</feature>
<dbReference type="Pfam" id="PF13202">
    <property type="entry name" value="EF-hand_5"/>
    <property type="match status" value="3"/>
</dbReference>
<evidence type="ECO:0000256" key="1">
    <source>
        <dbReference type="SAM" id="SignalP"/>
    </source>
</evidence>
<protein>
    <recommendedName>
        <fullName evidence="2">EF-hand domain-containing protein</fullName>
    </recommendedName>
</protein>
<reference evidence="3 4" key="1">
    <citation type="submission" date="2018-01" db="EMBL/GenBank/DDBJ databases">
        <title>The complete genome sequence of Chromatium okenii LaCa, a purple sulfur bacterium with a turbulent life.</title>
        <authorList>
            <person name="Luedin S.M."/>
            <person name="Liechti N."/>
            <person name="Storelli N."/>
            <person name="Danza F."/>
            <person name="Wittwer M."/>
            <person name="Pothier J.F."/>
            <person name="Tonolla M.A."/>
        </authorList>
    </citation>
    <scope>NUCLEOTIDE SEQUENCE [LARGE SCALE GENOMIC DNA]</scope>
    <source>
        <strain evidence="3 4">LaCa</strain>
    </source>
</reference>
<feature type="signal peptide" evidence="1">
    <location>
        <begin position="1"/>
        <end position="25"/>
    </location>
</feature>
<dbReference type="SMART" id="SM00054">
    <property type="entry name" value="EFh"/>
    <property type="match status" value="5"/>
</dbReference>
<dbReference type="PANTHER" id="PTHR10827">
    <property type="entry name" value="RETICULOCALBIN"/>
    <property type="match status" value="1"/>
</dbReference>
<dbReference type="Proteomes" id="UP000239936">
    <property type="component" value="Unassembled WGS sequence"/>
</dbReference>
<name>A0A2S7XTQ1_9GAMM</name>
<feature type="domain" description="EF-hand" evidence="2">
    <location>
        <begin position="143"/>
        <end position="170"/>
    </location>
</feature>
<gene>
    <name evidence="3" type="ORF">CXB77_03895</name>
</gene>
<feature type="domain" description="EF-hand" evidence="2">
    <location>
        <begin position="78"/>
        <end position="104"/>
    </location>
</feature>
<dbReference type="GO" id="GO:0005509">
    <property type="term" value="F:calcium ion binding"/>
    <property type="evidence" value="ECO:0007669"/>
    <property type="project" value="InterPro"/>
</dbReference>
<dbReference type="PANTHER" id="PTHR10827:SF85">
    <property type="entry name" value="CALCIUM-BINDING PROTEIN"/>
    <property type="match status" value="1"/>
</dbReference>
<dbReference type="Gene3D" id="1.10.238.10">
    <property type="entry name" value="EF-hand"/>
    <property type="match status" value="2"/>
</dbReference>
<dbReference type="SUPFAM" id="SSF47473">
    <property type="entry name" value="EF-hand"/>
    <property type="match status" value="2"/>
</dbReference>
<evidence type="ECO:0000259" key="2">
    <source>
        <dbReference type="PROSITE" id="PS50222"/>
    </source>
</evidence>
<organism evidence="3 4">
    <name type="scientific">Chromatium okenii</name>
    <dbReference type="NCBI Taxonomy" id="61644"/>
    <lineage>
        <taxon>Bacteria</taxon>
        <taxon>Pseudomonadati</taxon>
        <taxon>Pseudomonadota</taxon>
        <taxon>Gammaproteobacteria</taxon>
        <taxon>Chromatiales</taxon>
        <taxon>Chromatiaceae</taxon>
        <taxon>Chromatium</taxon>
    </lineage>
</organism>
<dbReference type="CDD" id="cd00051">
    <property type="entry name" value="EFh"/>
    <property type="match status" value="3"/>
</dbReference>
<keyword evidence="4" id="KW-1185">Reference proteome</keyword>
<dbReference type="PROSITE" id="PS50222">
    <property type="entry name" value="EF_HAND_2"/>
    <property type="match status" value="4"/>
</dbReference>
<evidence type="ECO:0000313" key="3">
    <source>
        <dbReference type="EMBL" id="PQJ97117.1"/>
    </source>
</evidence>
<dbReference type="EMBL" id="PPGH01000018">
    <property type="protein sequence ID" value="PQJ97117.1"/>
    <property type="molecule type" value="Genomic_DNA"/>
</dbReference>